<dbReference type="Proteomes" id="UP000249354">
    <property type="component" value="Unassembled WGS sequence"/>
</dbReference>
<evidence type="ECO:0000313" key="2">
    <source>
        <dbReference type="Proteomes" id="UP000249354"/>
    </source>
</evidence>
<proteinExistence type="predicted"/>
<organism evidence="1 2">
    <name type="scientific">Leptolyngbya foveolarum</name>
    <dbReference type="NCBI Taxonomy" id="47253"/>
    <lineage>
        <taxon>Bacteria</taxon>
        <taxon>Bacillati</taxon>
        <taxon>Cyanobacteriota</taxon>
        <taxon>Cyanophyceae</taxon>
        <taxon>Leptolyngbyales</taxon>
        <taxon>Leptolyngbyaceae</taxon>
        <taxon>Leptolyngbya group</taxon>
        <taxon>Leptolyngbya</taxon>
    </lineage>
</organism>
<reference evidence="1 2" key="2">
    <citation type="submission" date="2018-06" db="EMBL/GenBank/DDBJ databases">
        <title>Metagenomic assembly of (sub)arctic Cyanobacteria and their associated microbiome from non-axenic cultures.</title>
        <authorList>
            <person name="Baurain D."/>
        </authorList>
    </citation>
    <scope>NUCLEOTIDE SEQUENCE [LARGE SCALE GENOMIC DNA]</scope>
    <source>
        <strain evidence="1">ULC129bin1</strain>
    </source>
</reference>
<name>A0A2W4UV14_9CYAN</name>
<reference evidence="2" key="1">
    <citation type="submission" date="2018-04" db="EMBL/GenBank/DDBJ databases">
        <authorList>
            <person name="Cornet L."/>
        </authorList>
    </citation>
    <scope>NUCLEOTIDE SEQUENCE [LARGE SCALE GENOMIC DNA]</scope>
</reference>
<protein>
    <submittedName>
        <fullName evidence="1">Uncharacterized protein</fullName>
    </submittedName>
</protein>
<gene>
    <name evidence="1" type="ORF">DCF25_06000</name>
</gene>
<accession>A0A2W4UV14</accession>
<sequence>MKTFEVMVNIPENRQMMIELPKDIESGDYQVVVVMTPAKDSANDTLASGHQLNELAGQVKSFSGVDAVAWQQQVRNEWDAS</sequence>
<dbReference type="EMBL" id="QBMC01000026">
    <property type="protein sequence ID" value="PZO20729.1"/>
    <property type="molecule type" value="Genomic_DNA"/>
</dbReference>
<evidence type="ECO:0000313" key="1">
    <source>
        <dbReference type="EMBL" id="PZO20729.1"/>
    </source>
</evidence>
<comment type="caution">
    <text evidence="1">The sequence shown here is derived from an EMBL/GenBank/DDBJ whole genome shotgun (WGS) entry which is preliminary data.</text>
</comment>
<dbReference type="AlphaFoldDB" id="A0A2W4UV14"/>